<gene>
    <name evidence="8" type="ORF">UFOPK2782_00403</name>
</gene>
<dbReference type="GO" id="GO:0005737">
    <property type="term" value="C:cytoplasm"/>
    <property type="evidence" value="ECO:0007669"/>
    <property type="project" value="UniProtKB-SubCell"/>
</dbReference>
<dbReference type="InterPro" id="IPR036388">
    <property type="entry name" value="WH-like_DNA-bd_sf"/>
</dbReference>
<dbReference type="InterPro" id="IPR003783">
    <property type="entry name" value="Regulatory_RecX"/>
</dbReference>
<name>A0A6J6SCL3_9ZZZZ</name>
<feature type="domain" description="RecX third three-helical" evidence="6">
    <location>
        <begin position="124"/>
        <end position="166"/>
    </location>
</feature>
<dbReference type="PANTHER" id="PTHR33602:SF1">
    <property type="entry name" value="REGULATORY PROTEIN RECX FAMILY PROTEIN"/>
    <property type="match status" value="1"/>
</dbReference>
<dbReference type="GO" id="GO:0006282">
    <property type="term" value="P:regulation of DNA repair"/>
    <property type="evidence" value="ECO:0007669"/>
    <property type="project" value="InterPro"/>
</dbReference>
<evidence type="ECO:0000256" key="1">
    <source>
        <dbReference type="ARBA" id="ARBA00004496"/>
    </source>
</evidence>
<keyword evidence="4" id="KW-0963">Cytoplasm</keyword>
<proteinExistence type="inferred from homology"/>
<dbReference type="InterPro" id="IPR053924">
    <property type="entry name" value="RecX_HTH_2nd"/>
</dbReference>
<sequence>MKQPLRLSSNSIEKYKLSNSKEIEADPYSFALTTAHYALAPRAKSRAELHAHLKKRGVEDEIAAAVLDELELQGLLNDLEFAQIWSESRQRQKKLSKRSIAQELKFKGVSQDIIDETLEKIDDEDEYKMAMTLAERKYRSCSHLDHDVVYRRVHGLLSRKGFSHSISGRIMRELLGSNDR</sequence>
<feature type="domain" description="RecX second three-helical" evidence="5">
    <location>
        <begin position="77"/>
        <end position="118"/>
    </location>
</feature>
<organism evidence="8">
    <name type="scientific">freshwater metagenome</name>
    <dbReference type="NCBI Taxonomy" id="449393"/>
    <lineage>
        <taxon>unclassified sequences</taxon>
        <taxon>metagenomes</taxon>
        <taxon>ecological metagenomes</taxon>
    </lineage>
</organism>
<dbReference type="Gene3D" id="1.10.10.10">
    <property type="entry name" value="Winged helix-like DNA-binding domain superfamily/Winged helix DNA-binding domain"/>
    <property type="match status" value="3"/>
</dbReference>
<dbReference type="InterPro" id="IPR053925">
    <property type="entry name" value="RecX_HTH_3rd"/>
</dbReference>
<dbReference type="Pfam" id="PF02631">
    <property type="entry name" value="RecX_HTH2"/>
    <property type="match status" value="1"/>
</dbReference>
<dbReference type="EMBL" id="CAEZYS010000033">
    <property type="protein sequence ID" value="CAB4732428.1"/>
    <property type="molecule type" value="Genomic_DNA"/>
</dbReference>
<evidence type="ECO:0000313" key="8">
    <source>
        <dbReference type="EMBL" id="CAB4732428.1"/>
    </source>
</evidence>
<comment type="similarity">
    <text evidence="2">Belongs to the RecX family.</text>
</comment>
<reference evidence="8" key="1">
    <citation type="submission" date="2020-05" db="EMBL/GenBank/DDBJ databases">
        <authorList>
            <person name="Chiriac C."/>
            <person name="Salcher M."/>
            <person name="Ghai R."/>
            <person name="Kavagutti S V."/>
        </authorList>
    </citation>
    <scope>NUCLEOTIDE SEQUENCE</scope>
</reference>
<evidence type="ECO:0000259" key="6">
    <source>
        <dbReference type="Pfam" id="PF21981"/>
    </source>
</evidence>
<dbReference type="AlphaFoldDB" id="A0A6J6SCL3"/>
<dbReference type="PANTHER" id="PTHR33602">
    <property type="entry name" value="REGULATORY PROTEIN RECX FAMILY PROTEIN"/>
    <property type="match status" value="1"/>
</dbReference>
<evidence type="ECO:0000259" key="5">
    <source>
        <dbReference type="Pfam" id="PF02631"/>
    </source>
</evidence>
<protein>
    <recommendedName>
        <fullName evidence="3">Regulatory protein RecX</fullName>
    </recommendedName>
</protein>
<feature type="domain" description="RecX first three-helical" evidence="7">
    <location>
        <begin position="31"/>
        <end position="70"/>
    </location>
</feature>
<dbReference type="InterPro" id="IPR053926">
    <property type="entry name" value="RecX_HTH_1st"/>
</dbReference>
<evidence type="ECO:0000256" key="3">
    <source>
        <dbReference type="ARBA" id="ARBA00018111"/>
    </source>
</evidence>
<dbReference type="HAMAP" id="MF_01114">
    <property type="entry name" value="RecX"/>
    <property type="match status" value="1"/>
</dbReference>
<accession>A0A6J6SCL3</accession>
<comment type="subcellular location">
    <subcellularLocation>
        <location evidence="1">Cytoplasm</location>
    </subcellularLocation>
</comment>
<dbReference type="Pfam" id="PF21981">
    <property type="entry name" value="RecX_HTH3"/>
    <property type="match status" value="1"/>
</dbReference>
<evidence type="ECO:0000256" key="4">
    <source>
        <dbReference type="ARBA" id="ARBA00022490"/>
    </source>
</evidence>
<evidence type="ECO:0000259" key="7">
    <source>
        <dbReference type="Pfam" id="PF21982"/>
    </source>
</evidence>
<evidence type="ECO:0000256" key="2">
    <source>
        <dbReference type="ARBA" id="ARBA00009695"/>
    </source>
</evidence>
<dbReference type="Pfam" id="PF21982">
    <property type="entry name" value="RecX_HTH1"/>
    <property type="match status" value="1"/>
</dbReference>